<dbReference type="Gene3D" id="2.20.110.10">
    <property type="entry name" value="Histone H3 K4-specific methyltransferase SET7/9 N-terminal domain"/>
    <property type="match status" value="1"/>
</dbReference>
<name>A0A820X3B6_9BILA</name>
<evidence type="ECO:0000256" key="1">
    <source>
        <dbReference type="ARBA" id="ARBA00022737"/>
    </source>
</evidence>
<organism evidence="2 3">
    <name type="scientific">Rotaria socialis</name>
    <dbReference type="NCBI Taxonomy" id="392032"/>
    <lineage>
        <taxon>Eukaryota</taxon>
        <taxon>Metazoa</taxon>
        <taxon>Spiralia</taxon>
        <taxon>Gnathifera</taxon>
        <taxon>Rotifera</taxon>
        <taxon>Eurotatoria</taxon>
        <taxon>Bdelloidea</taxon>
        <taxon>Philodinida</taxon>
        <taxon>Philodinidae</taxon>
        <taxon>Rotaria</taxon>
    </lineage>
</organism>
<dbReference type="EMBL" id="CAJOBS010000216">
    <property type="protein sequence ID" value="CAF4525949.1"/>
    <property type="molecule type" value="Genomic_DNA"/>
</dbReference>
<keyword evidence="1" id="KW-0677">Repeat</keyword>
<accession>A0A820X3B6</accession>
<dbReference type="Pfam" id="PF02493">
    <property type="entry name" value="MORN"/>
    <property type="match status" value="2"/>
</dbReference>
<evidence type="ECO:0000313" key="3">
    <source>
        <dbReference type="Proteomes" id="UP000663838"/>
    </source>
</evidence>
<reference evidence="2" key="1">
    <citation type="submission" date="2021-02" db="EMBL/GenBank/DDBJ databases">
        <authorList>
            <person name="Nowell W R."/>
        </authorList>
    </citation>
    <scope>NUCLEOTIDE SEQUENCE</scope>
</reference>
<comment type="caution">
    <text evidence="2">The sequence shown here is derived from an EMBL/GenBank/DDBJ whole genome shotgun (WGS) entry which is preliminary data.</text>
</comment>
<gene>
    <name evidence="2" type="ORF">TOA249_LOCUS5366</name>
</gene>
<evidence type="ECO:0000313" key="2">
    <source>
        <dbReference type="EMBL" id="CAF4525949.1"/>
    </source>
</evidence>
<dbReference type="SUPFAM" id="SSF82185">
    <property type="entry name" value="Histone H3 K4-specific methyltransferase SET7/9 N-terminal domain"/>
    <property type="match status" value="1"/>
</dbReference>
<dbReference type="AlphaFoldDB" id="A0A820X3B6"/>
<proteinExistence type="predicted"/>
<dbReference type="Proteomes" id="UP000663838">
    <property type="component" value="Unassembled WGS sequence"/>
</dbReference>
<dbReference type="Gene3D" id="3.90.176.10">
    <property type="entry name" value="Toxin ADP-ribosyltransferase, Chain A, domain 1"/>
    <property type="match status" value="1"/>
</dbReference>
<dbReference type="InterPro" id="IPR003409">
    <property type="entry name" value="MORN"/>
</dbReference>
<dbReference type="SUPFAM" id="SSF56399">
    <property type="entry name" value="ADP-ribosylation"/>
    <property type="match status" value="1"/>
</dbReference>
<sequence length="273" mass="31332">MSTLNQCHSQLSMDITPSHYFYFDKLLIRLSLKKNQLDAIIKVAKSECHFSSEHGLIREESTSVYLYTMEWGDESLYRFLNKALRNKDRSALKPWVGYLKLLHTTLKKLPSVSKNLWRGPDSDVDSCASNVKVVKDFLGSVPTLFMVEANNGKEISAYSNFPDEDDVILISGIRIRVVDDSLNHGTFNLIHLMELTDEDDCEVLLALEDKMNGKGTFFYDDENTYAEDWADGLKEGKGVFTWKNGDRHEMEYSQNMFLLTDSPKEIWSNDTLI</sequence>
<protein>
    <submittedName>
        <fullName evidence="2">Uncharacterized protein</fullName>
    </submittedName>
</protein>